<feature type="transmembrane region" description="Helical" evidence="9">
    <location>
        <begin position="20"/>
        <end position="37"/>
    </location>
</feature>
<feature type="domain" description="FAD-binding 8" evidence="11">
    <location>
        <begin position="289"/>
        <end position="345"/>
    </location>
</feature>
<evidence type="ECO:0000256" key="9">
    <source>
        <dbReference type="SAM" id="Phobius"/>
    </source>
</evidence>
<feature type="domain" description="Ferric reductase NAD binding" evidence="12">
    <location>
        <begin position="431"/>
        <end position="574"/>
    </location>
</feature>
<feature type="domain" description="Ferric oxidoreductase" evidence="10">
    <location>
        <begin position="95"/>
        <end position="225"/>
    </location>
</feature>
<comment type="subcellular location">
    <subcellularLocation>
        <location evidence="1">Membrane</location>
        <topology evidence="1">Multi-pass membrane protein</topology>
    </subcellularLocation>
</comment>
<evidence type="ECO:0008006" key="15">
    <source>
        <dbReference type="Google" id="ProtNLM"/>
    </source>
</evidence>
<evidence type="ECO:0000259" key="10">
    <source>
        <dbReference type="Pfam" id="PF01794"/>
    </source>
</evidence>
<dbReference type="InterPro" id="IPR013121">
    <property type="entry name" value="Fe_red_NAD-bd_6"/>
</dbReference>
<dbReference type="Pfam" id="PF01794">
    <property type="entry name" value="Ferric_reduct"/>
    <property type="match status" value="1"/>
</dbReference>
<organism evidence="13 14">
    <name type="scientific">Smittium angustum</name>
    <dbReference type="NCBI Taxonomy" id="133377"/>
    <lineage>
        <taxon>Eukaryota</taxon>
        <taxon>Fungi</taxon>
        <taxon>Fungi incertae sedis</taxon>
        <taxon>Zoopagomycota</taxon>
        <taxon>Kickxellomycotina</taxon>
        <taxon>Harpellomycetes</taxon>
        <taxon>Harpellales</taxon>
        <taxon>Legeriomycetaceae</taxon>
        <taxon>Smittium</taxon>
    </lineage>
</organism>
<dbReference type="AlphaFoldDB" id="A0A2U1J9B2"/>
<dbReference type="Pfam" id="PF08022">
    <property type="entry name" value="FAD_binding_8"/>
    <property type="match status" value="1"/>
</dbReference>
<feature type="compositionally biased region" description="Polar residues" evidence="8">
    <location>
        <begin position="375"/>
        <end position="386"/>
    </location>
</feature>
<dbReference type="Proteomes" id="UP000245591">
    <property type="component" value="Unassembled WGS sequence"/>
</dbReference>
<evidence type="ECO:0000259" key="12">
    <source>
        <dbReference type="Pfam" id="PF08030"/>
    </source>
</evidence>
<reference evidence="13 14" key="1">
    <citation type="journal article" date="2018" name="MBio">
        <title>Comparative Genomics Reveals the Core Gene Toolbox for the Fungus-Insect Symbiosis.</title>
        <authorList>
            <person name="Wang Y."/>
            <person name="Stata M."/>
            <person name="Wang W."/>
            <person name="Stajich J.E."/>
            <person name="White M.M."/>
            <person name="Moncalvo J.M."/>
        </authorList>
    </citation>
    <scope>NUCLEOTIDE SEQUENCE [LARGE SCALE GENOMIC DNA]</scope>
    <source>
        <strain evidence="13 14">AUS-126-30</strain>
    </source>
</reference>
<dbReference type="GO" id="GO:0016491">
    <property type="term" value="F:oxidoreductase activity"/>
    <property type="evidence" value="ECO:0007669"/>
    <property type="project" value="UniProtKB-KW"/>
</dbReference>
<dbReference type="Gene3D" id="3.40.50.80">
    <property type="entry name" value="Nucleotide-binding domain of ferredoxin-NADP reductase (FNR) module"/>
    <property type="match status" value="1"/>
</dbReference>
<evidence type="ECO:0000256" key="4">
    <source>
        <dbReference type="ARBA" id="ARBA00022989"/>
    </source>
</evidence>
<keyword evidence="3" id="KW-0249">Electron transport</keyword>
<feature type="region of interest" description="Disordered" evidence="8">
    <location>
        <begin position="374"/>
        <end position="398"/>
    </location>
</feature>
<gene>
    <name evidence="13" type="ORF">BB558_002259</name>
</gene>
<evidence type="ECO:0000313" key="14">
    <source>
        <dbReference type="Proteomes" id="UP000245591"/>
    </source>
</evidence>
<evidence type="ECO:0000256" key="5">
    <source>
        <dbReference type="ARBA" id="ARBA00023002"/>
    </source>
</evidence>
<evidence type="ECO:0000256" key="7">
    <source>
        <dbReference type="ARBA" id="ARBA00023136"/>
    </source>
</evidence>
<evidence type="ECO:0000256" key="1">
    <source>
        <dbReference type="ARBA" id="ARBA00004141"/>
    </source>
</evidence>
<evidence type="ECO:0000256" key="6">
    <source>
        <dbReference type="ARBA" id="ARBA00023065"/>
    </source>
</evidence>
<keyword evidence="2 9" id="KW-0812">Transmembrane</keyword>
<feature type="transmembrane region" description="Helical" evidence="9">
    <location>
        <begin position="210"/>
        <end position="229"/>
    </location>
</feature>
<dbReference type="PRINTS" id="PR00466">
    <property type="entry name" value="GP91PHOX"/>
</dbReference>
<keyword evidence="6" id="KW-0813">Transport</keyword>
<feature type="transmembrane region" description="Helical" evidence="9">
    <location>
        <begin position="49"/>
        <end position="68"/>
    </location>
</feature>
<keyword evidence="14" id="KW-1185">Reference proteome</keyword>
<evidence type="ECO:0000313" key="13">
    <source>
        <dbReference type="EMBL" id="PWA01634.1"/>
    </source>
</evidence>
<evidence type="ECO:0000256" key="8">
    <source>
        <dbReference type="SAM" id="MobiDB-lite"/>
    </source>
</evidence>
<keyword evidence="6" id="KW-0406">Ion transport</keyword>
<dbReference type="InterPro" id="IPR050369">
    <property type="entry name" value="RBOH/FRE"/>
</dbReference>
<dbReference type="InterPro" id="IPR013130">
    <property type="entry name" value="Fe3_Rdtase_TM_dom"/>
</dbReference>
<accession>A0A2U1J9B2</accession>
<dbReference type="GO" id="GO:0005886">
    <property type="term" value="C:plasma membrane"/>
    <property type="evidence" value="ECO:0007669"/>
    <property type="project" value="TreeGrafter"/>
</dbReference>
<dbReference type="PANTHER" id="PTHR11972">
    <property type="entry name" value="NADPH OXIDASE"/>
    <property type="match status" value="1"/>
</dbReference>
<dbReference type="Pfam" id="PF08030">
    <property type="entry name" value="NAD_binding_6"/>
    <property type="match status" value="1"/>
</dbReference>
<dbReference type="EMBL" id="MBFU01000146">
    <property type="protein sequence ID" value="PWA01634.1"/>
    <property type="molecule type" value="Genomic_DNA"/>
</dbReference>
<dbReference type="InterPro" id="IPR039261">
    <property type="entry name" value="FNR_nucleotide-bd"/>
</dbReference>
<keyword evidence="7 9" id="KW-0472">Membrane</keyword>
<feature type="transmembrane region" description="Helical" evidence="9">
    <location>
        <begin position="180"/>
        <end position="203"/>
    </location>
</feature>
<name>A0A2U1J9B2_SMIAN</name>
<dbReference type="InterPro" id="IPR000778">
    <property type="entry name" value="Cyt_b245_heavy_chain"/>
</dbReference>
<keyword evidence="5" id="KW-0560">Oxidoreductase</keyword>
<feature type="transmembrane region" description="Helical" evidence="9">
    <location>
        <begin position="111"/>
        <end position="136"/>
    </location>
</feature>
<proteinExistence type="predicted"/>
<evidence type="ECO:0000256" key="3">
    <source>
        <dbReference type="ARBA" id="ARBA00022982"/>
    </source>
</evidence>
<evidence type="ECO:0000259" key="11">
    <source>
        <dbReference type="Pfam" id="PF08022"/>
    </source>
</evidence>
<sequence>MAKDNKHLSIKNEITLTNKGVFLIILGLQIALFVKSLMAKPGKSKLKKFFFSTILPLNINFGLIFTFMSPTLMSLQRRLSFNIISKIIRPKKNFRWLIGWRSIRMENTVSLHVFTACWFLFWAFLHVGFGLFMFYLKIYESKTPKANNKNNSISDVLEAGFFDNFKEKEVLFTVKGADQYILVTGLFLTTFFVIIGANAIPIIRKKFFELFYITHHFFILAIVAFTFHSRGVNKIWGIPIALYTVDRFYQIIMKRRAKKNEVVARKWSNSIVELRIPITETSLRKYLFVKDICGKFIYINVSSISYLQWHPFDVASTIEDGYISILVSINNGWTNKFNRLIFGNAKIKRGKNDLYNLSPSSKVLGNVEKMEKSSEASGLNSEKSLVNGSNSGSTSGKKRKMSTFVRCNGFNIIFSCLYDSMVHYVVENETAVLVAGGTGVGPMISIIKCFIRNPNDKRKTQDLKNIYLAWSCRERESFLLLEETIAEIIARGYTDRVKIFLHLTEEDDYEPLKITANEIYTSLSNNMNKFVKVILGRHDIYSLLEAVTKENPGNTYGIAAVGPKGLIKHTRRTTVAWNRASHHTLKVNYYQVTESGLPRFLSLNSEEQDTKSKHKAGTFTIMNYN</sequence>
<protein>
    <recommendedName>
        <fullName evidence="15">FAD-binding FR-type domain-containing protein</fullName>
    </recommendedName>
</protein>
<evidence type="ECO:0000256" key="2">
    <source>
        <dbReference type="ARBA" id="ARBA00022692"/>
    </source>
</evidence>
<dbReference type="SUPFAM" id="SSF52343">
    <property type="entry name" value="Ferredoxin reductase-like, C-terminal NADP-linked domain"/>
    <property type="match status" value="1"/>
</dbReference>
<keyword evidence="4 9" id="KW-1133">Transmembrane helix</keyword>
<comment type="caution">
    <text evidence="13">The sequence shown here is derived from an EMBL/GenBank/DDBJ whole genome shotgun (WGS) entry which is preliminary data.</text>
</comment>
<dbReference type="GO" id="GO:0006811">
    <property type="term" value="P:monoatomic ion transport"/>
    <property type="evidence" value="ECO:0007669"/>
    <property type="project" value="UniProtKB-KW"/>
</dbReference>
<dbReference type="InterPro" id="IPR013112">
    <property type="entry name" value="FAD-bd_8"/>
</dbReference>